<dbReference type="Proteomes" id="UP000006174">
    <property type="component" value="Unassembled WGS sequence"/>
</dbReference>
<organism evidence="1 2">
    <name type="scientific">Ustilago hordei</name>
    <name type="common">Barley covered smut fungus</name>
    <dbReference type="NCBI Taxonomy" id="120017"/>
    <lineage>
        <taxon>Eukaryota</taxon>
        <taxon>Fungi</taxon>
        <taxon>Dikarya</taxon>
        <taxon>Basidiomycota</taxon>
        <taxon>Ustilaginomycotina</taxon>
        <taxon>Ustilaginomycetes</taxon>
        <taxon>Ustilaginales</taxon>
        <taxon>Ustilaginaceae</taxon>
        <taxon>Ustilago</taxon>
    </lineage>
</organism>
<comment type="caution">
    <text evidence="1">The sequence shown here is derived from an EMBL/GenBank/DDBJ whole genome shotgun (WGS) entry which is preliminary data.</text>
</comment>
<reference evidence="1 2" key="1">
    <citation type="journal article" date="2012" name="Plant Cell">
        <title>Genome comparison of barley and maize smut fungi reveals targeted loss of RNA silencing components and species-specific presence of transposable elements.</title>
        <authorList>
            <person name="Laurie J.D."/>
            <person name="Ali S."/>
            <person name="Linning R."/>
            <person name="Mannhaupt G."/>
            <person name="Wong P."/>
            <person name="Gueldener U."/>
            <person name="Muensterkoetter M."/>
            <person name="Moore R."/>
            <person name="Kahmann R."/>
            <person name="Bakkeren G."/>
            <person name="Schirawski J."/>
        </authorList>
    </citation>
    <scope>NUCLEOTIDE SEQUENCE [LARGE SCALE GENOMIC DNA]</scope>
    <source>
        <strain evidence="2">Uh4875-4</strain>
    </source>
</reference>
<dbReference type="HOGENOM" id="CLU_1876988_0_0_1"/>
<accession>I2G2E9</accession>
<sequence length="136" mass="15826">MAIPAFFIRYDEEHKGWKFTSYHNNPPIFWSNAATFFKDKLWQDHTDTIQVQDMGPLHYNKSSDIEDLGYAEEDIHDEPHPQLIAHIDKSIKGQDMDPKQDCASLNDTLSDKEGDRIDTAQETYPWLHLVMVAESF</sequence>
<name>I2G2E9_USTHO</name>
<gene>
    <name evidence="1" type="ORF">UHOR_15872</name>
</gene>
<evidence type="ECO:0000313" key="1">
    <source>
        <dbReference type="EMBL" id="CCF53342.1"/>
    </source>
</evidence>
<evidence type="ECO:0000313" key="2">
    <source>
        <dbReference type="Proteomes" id="UP000006174"/>
    </source>
</evidence>
<protein>
    <submittedName>
        <fullName evidence="1">Uncharacterized protein</fullName>
    </submittedName>
</protein>
<proteinExistence type="predicted"/>
<dbReference type="AlphaFoldDB" id="I2G2E9"/>
<keyword evidence="2" id="KW-1185">Reference proteome</keyword>
<dbReference type="EMBL" id="CAGI01000181">
    <property type="protein sequence ID" value="CCF53342.1"/>
    <property type="molecule type" value="Genomic_DNA"/>
</dbReference>